<gene>
    <name evidence="3" type="ORF">MVI01_32290</name>
    <name evidence="4" type="ORF">SAMN04488504_11192</name>
</gene>
<dbReference type="RefSeq" id="WP_090492549.1">
    <property type="nucleotide sequence ID" value="NZ_BJVY01000016.1"/>
</dbReference>
<dbReference type="AlphaFoldDB" id="A0A511HD91"/>
<evidence type="ECO:0000313" key="5">
    <source>
        <dbReference type="Proteomes" id="UP000198717"/>
    </source>
</evidence>
<dbReference type="EMBL" id="FNAJ01000011">
    <property type="protein sequence ID" value="SDE76240.1"/>
    <property type="molecule type" value="Genomic_DNA"/>
</dbReference>
<keyword evidence="5" id="KW-1185">Reference proteome</keyword>
<reference evidence="3 6" key="2">
    <citation type="submission" date="2019-07" db="EMBL/GenBank/DDBJ databases">
        <title>Whole genome shotgun sequence of Myxococcus virescens NBRC 100334.</title>
        <authorList>
            <person name="Hosoyama A."/>
            <person name="Uohara A."/>
            <person name="Ohji S."/>
            <person name="Ichikawa N."/>
        </authorList>
    </citation>
    <scope>NUCLEOTIDE SEQUENCE [LARGE SCALE GENOMIC DNA]</scope>
    <source>
        <strain evidence="3 6">NBRC 100334</strain>
    </source>
</reference>
<keyword evidence="1" id="KW-0732">Signal</keyword>
<dbReference type="Pfam" id="PF13360">
    <property type="entry name" value="PQQ_2"/>
    <property type="match status" value="1"/>
</dbReference>
<dbReference type="Proteomes" id="UP000321224">
    <property type="component" value="Unassembled WGS sequence"/>
</dbReference>
<reference evidence="4 5" key="1">
    <citation type="submission" date="2016-10" db="EMBL/GenBank/DDBJ databases">
        <authorList>
            <person name="Varghese N."/>
            <person name="Submissions S."/>
        </authorList>
    </citation>
    <scope>NUCLEOTIDE SEQUENCE [LARGE SCALE GENOMIC DNA]</scope>
    <source>
        <strain evidence="4 5">DSM 2260</strain>
    </source>
</reference>
<dbReference type="InterPro" id="IPR018391">
    <property type="entry name" value="PQQ_b-propeller_rpt"/>
</dbReference>
<sequence length="1032" mass="109246">MRPFSASLVAAAALLAPSLGWAQAMTPTAVLTTQPQGGDTRARVVMDEASELTVDVRNNTSSGSPLFRRINEVWFALPSGYIPLASIPPPGWTVDYIANERWVIFYNQDSCNGSGDYGLGQNESARFVLRVVPPTSNNDQNNERFVAGQTFARDTCAGGDFTTSVTTSAASWSRSGLYTTVDVRPRVMGVGGDIDARMVVENRTGTNHNNTTVEGPSTGAGAVTFQVVDTEPTPFRMNIASRNAGVYSARVRTGSAGTLVARVRGVSGNGNTVSPAMDARMVNVGALPVAMDVDTDDAFNNETVRVRLTVTNPSSTDTFLNVTPRAPVFQGTAAASLVSGPGTASVPRLDPGASAHFVWTYQLTGAPFANYRFRGQVDATRNGASVTSNLVDSNQGRIVQHRVRTNISAVAANSTNRSVIYTIQNRGPMPLHEVRLLRPALNYFTVGGVLQTPSGWRMASNSATTGITWESTDATGIPVNGERSFTVVYSNFGAGASLSGPTTFRHRFHLIDDYGGPQIRIDTPMTLVQGTVPDVNRLTGVARDGSVTLTWDNPAVHGGVLILRAEGAPPNLSPTQGLTYAVGANLGNAQVVYADDVGATTTFTDTSVTNGTTYYYRVFNSDELRWYSPGNQPTSQALVATPRARVGAAPLWCYSVGLNASQQPITELGTGIFSAFNDSVVANLTQVTNPSADGAERWRPRPLAGLIGSRFPVVPLHGLSGQYILVGDQGGVASALNAATGQLLWRWDNGGQPIGTIQSFPVTQLFDYANAAYRAAHPNRDLVFFATRLADASRNRVVALNAATGALVWSYQPGNLGMVAGGMVVDYTTNRLFVATRAHAGSPNTLRVLNTLTGQVLAQLPVGDVELSLVRNAYSNLILVTDSDGFVHGVDAASAQLVWSLPVTTRPAPNTPAFTSFVRPQGSGFVASLAAGRVALYDVSGPAQSPPVLRWSTPIASPSGSFSFNRNGVVRLYVGSSDGQVHQLELLDGSDSGQVSIGGAQRIGTPTIDHTVSRLHVGSEDGRICAFPVPFP</sequence>
<dbReference type="InterPro" id="IPR015943">
    <property type="entry name" value="WD40/YVTN_repeat-like_dom_sf"/>
</dbReference>
<dbReference type="SMART" id="SM00564">
    <property type="entry name" value="PQQ"/>
    <property type="match status" value="4"/>
</dbReference>
<evidence type="ECO:0000256" key="1">
    <source>
        <dbReference type="SAM" id="SignalP"/>
    </source>
</evidence>
<dbReference type="InterPro" id="IPR002372">
    <property type="entry name" value="PQQ_rpt_dom"/>
</dbReference>
<evidence type="ECO:0000313" key="3">
    <source>
        <dbReference type="EMBL" id="GEL71445.1"/>
    </source>
</evidence>
<dbReference type="SUPFAM" id="SSF50998">
    <property type="entry name" value="Quinoprotein alcohol dehydrogenase-like"/>
    <property type="match status" value="1"/>
</dbReference>
<feature type="domain" description="Pyrrolo-quinoline quinone repeat" evidence="2">
    <location>
        <begin position="731"/>
        <end position="991"/>
    </location>
</feature>
<dbReference type="Proteomes" id="UP000198717">
    <property type="component" value="Unassembled WGS sequence"/>
</dbReference>
<dbReference type="InterPro" id="IPR013783">
    <property type="entry name" value="Ig-like_fold"/>
</dbReference>
<protein>
    <submittedName>
        <fullName evidence="4">PQQ-like domain-containing protein</fullName>
    </submittedName>
</protein>
<dbReference type="Gene3D" id="2.60.40.10">
    <property type="entry name" value="Immunoglobulins"/>
    <property type="match status" value="1"/>
</dbReference>
<name>A0A511HD91_9BACT</name>
<dbReference type="PANTHER" id="PTHR34512">
    <property type="entry name" value="CELL SURFACE PROTEIN"/>
    <property type="match status" value="1"/>
</dbReference>
<dbReference type="InterPro" id="IPR011047">
    <property type="entry name" value="Quinoprotein_ADH-like_sf"/>
</dbReference>
<dbReference type="PANTHER" id="PTHR34512:SF30">
    <property type="entry name" value="OUTER MEMBRANE PROTEIN ASSEMBLY FACTOR BAMB"/>
    <property type="match status" value="1"/>
</dbReference>
<organism evidence="3 6">
    <name type="scientific">Myxococcus virescens</name>
    <dbReference type="NCBI Taxonomy" id="83456"/>
    <lineage>
        <taxon>Bacteria</taxon>
        <taxon>Pseudomonadati</taxon>
        <taxon>Myxococcota</taxon>
        <taxon>Myxococcia</taxon>
        <taxon>Myxococcales</taxon>
        <taxon>Cystobacterineae</taxon>
        <taxon>Myxococcaceae</taxon>
        <taxon>Myxococcus</taxon>
    </lineage>
</organism>
<evidence type="ECO:0000313" key="4">
    <source>
        <dbReference type="EMBL" id="SDE76240.1"/>
    </source>
</evidence>
<accession>A0A511HD91</accession>
<comment type="caution">
    <text evidence="3">The sequence shown here is derived from an EMBL/GenBank/DDBJ whole genome shotgun (WGS) entry which is preliminary data.</text>
</comment>
<proteinExistence type="predicted"/>
<feature type="chain" id="PRO_5022666378" evidence="1">
    <location>
        <begin position="23"/>
        <end position="1032"/>
    </location>
</feature>
<evidence type="ECO:0000313" key="6">
    <source>
        <dbReference type="Proteomes" id="UP000321224"/>
    </source>
</evidence>
<evidence type="ECO:0000259" key="2">
    <source>
        <dbReference type="Pfam" id="PF13360"/>
    </source>
</evidence>
<feature type="signal peptide" evidence="1">
    <location>
        <begin position="1"/>
        <end position="22"/>
    </location>
</feature>
<dbReference type="Gene3D" id="2.130.10.10">
    <property type="entry name" value="YVTN repeat-like/Quinoprotein amine dehydrogenase"/>
    <property type="match status" value="1"/>
</dbReference>
<dbReference type="EMBL" id="BJVY01000016">
    <property type="protein sequence ID" value="GEL71445.1"/>
    <property type="molecule type" value="Genomic_DNA"/>
</dbReference>